<protein>
    <submittedName>
        <fullName evidence="1">Uncharacterized protein</fullName>
    </submittedName>
</protein>
<organism evidence="1 2">
    <name type="scientific">Acanthoscelides obtectus</name>
    <name type="common">Bean weevil</name>
    <name type="synonym">Bruchus obtectus</name>
    <dbReference type="NCBI Taxonomy" id="200917"/>
    <lineage>
        <taxon>Eukaryota</taxon>
        <taxon>Metazoa</taxon>
        <taxon>Ecdysozoa</taxon>
        <taxon>Arthropoda</taxon>
        <taxon>Hexapoda</taxon>
        <taxon>Insecta</taxon>
        <taxon>Pterygota</taxon>
        <taxon>Neoptera</taxon>
        <taxon>Endopterygota</taxon>
        <taxon>Coleoptera</taxon>
        <taxon>Polyphaga</taxon>
        <taxon>Cucujiformia</taxon>
        <taxon>Chrysomeloidea</taxon>
        <taxon>Chrysomelidae</taxon>
        <taxon>Bruchinae</taxon>
        <taxon>Bruchini</taxon>
        <taxon>Acanthoscelides</taxon>
    </lineage>
</organism>
<proteinExistence type="predicted"/>
<dbReference type="EMBL" id="CAKOFQ010006996">
    <property type="protein sequence ID" value="CAH1986319.1"/>
    <property type="molecule type" value="Genomic_DNA"/>
</dbReference>
<dbReference type="AlphaFoldDB" id="A0A9P0KXI8"/>
<gene>
    <name evidence="1" type="ORF">ACAOBT_LOCUS17171</name>
</gene>
<keyword evidence="2" id="KW-1185">Reference proteome</keyword>
<accession>A0A9P0KXI8</accession>
<evidence type="ECO:0000313" key="1">
    <source>
        <dbReference type="EMBL" id="CAH1986319.1"/>
    </source>
</evidence>
<dbReference type="Proteomes" id="UP001152888">
    <property type="component" value="Unassembled WGS sequence"/>
</dbReference>
<sequence>MPHLEAVRGELRWVEGVQIECYNFDSIPERA</sequence>
<name>A0A9P0KXI8_ACAOB</name>
<evidence type="ECO:0000313" key="2">
    <source>
        <dbReference type="Proteomes" id="UP001152888"/>
    </source>
</evidence>
<comment type="caution">
    <text evidence="1">The sequence shown here is derived from an EMBL/GenBank/DDBJ whole genome shotgun (WGS) entry which is preliminary data.</text>
</comment>
<reference evidence="1" key="1">
    <citation type="submission" date="2022-03" db="EMBL/GenBank/DDBJ databases">
        <authorList>
            <person name="Sayadi A."/>
        </authorList>
    </citation>
    <scope>NUCLEOTIDE SEQUENCE</scope>
</reference>